<organism evidence="2 3">
    <name type="scientific">Pseudomonas paraeruginosa</name>
    <dbReference type="NCBI Taxonomy" id="2994495"/>
    <lineage>
        <taxon>Bacteria</taxon>
        <taxon>Pseudomonadati</taxon>
        <taxon>Pseudomonadota</taxon>
        <taxon>Gammaproteobacteria</taxon>
        <taxon>Pseudomonadales</taxon>
        <taxon>Pseudomonadaceae</taxon>
        <taxon>Pseudomonas</taxon>
    </lineage>
</organism>
<evidence type="ECO:0000256" key="1">
    <source>
        <dbReference type="SAM" id="MobiDB-lite"/>
    </source>
</evidence>
<dbReference type="AlphaFoldDB" id="A0A2R3IQC2"/>
<dbReference type="EMBL" id="CP027169">
    <property type="protein sequence ID" value="AVK04110.1"/>
    <property type="molecule type" value="Genomic_DNA"/>
</dbReference>
<feature type="region of interest" description="Disordered" evidence="1">
    <location>
        <begin position="53"/>
        <end position="81"/>
    </location>
</feature>
<evidence type="ECO:0000313" key="2">
    <source>
        <dbReference type="EMBL" id="AVK04110.1"/>
    </source>
</evidence>
<name>A0A2R3IQC2_9PSED</name>
<keyword evidence="3" id="KW-1185">Reference proteome</keyword>
<proteinExistence type="predicted"/>
<sequence length="81" mass="9119">MELPYEMARRSLNIQPTLTERLGLPVRIIVNHDLILLPYQPMVSNQGGYLKHHAQAAAGTLAQDREHQTDLRVPGEPQGRP</sequence>
<reference evidence="2 3" key="1">
    <citation type="submission" date="2018-02" db="EMBL/GenBank/DDBJ databases">
        <title>FDA/CDC Antimicrobial Resistant Isolate Bank Genome Sequencing.</title>
        <authorList>
            <person name="Benahmed F.H."/>
            <person name="Lutgring J.D."/>
            <person name="Yoo B."/>
            <person name="Machado M."/>
            <person name="Brown A."/>
            <person name="McAllister G."/>
            <person name="Perry A."/>
            <person name="Halpin A.L."/>
            <person name="Vavikolanu K."/>
            <person name="Ott S."/>
            <person name="Zhao X."/>
            <person name="Tallon L.J."/>
            <person name="Sadzewicz L."/>
            <person name="Aluvathingal J."/>
            <person name="Nadendla S."/>
            <person name="Voskania-kordi A."/>
            <person name="Simonyan V."/>
            <person name="Patel J."/>
            <person name="Shawar R.M."/>
        </authorList>
    </citation>
    <scope>NUCLEOTIDE SEQUENCE [LARGE SCALE GENOMIC DNA]</scope>
    <source>
        <strain evidence="2 3">AR_0356</strain>
    </source>
</reference>
<evidence type="ECO:0000313" key="3">
    <source>
        <dbReference type="Proteomes" id="UP000238390"/>
    </source>
</evidence>
<gene>
    <name evidence="2" type="ORF">CSB93_0075</name>
</gene>
<dbReference type="Proteomes" id="UP000238390">
    <property type="component" value="Chromosome"/>
</dbReference>
<protein>
    <submittedName>
        <fullName evidence="2">Conjugative transfer TrbI domain protein</fullName>
    </submittedName>
</protein>
<accession>A0A2R3IQC2</accession>